<gene>
    <name evidence="2" type="ORF">IF651_09210</name>
</gene>
<feature type="compositionally biased region" description="Basic and acidic residues" evidence="1">
    <location>
        <begin position="206"/>
        <end position="236"/>
    </location>
</feature>
<name>A0A927G951_9MICO</name>
<reference evidence="2" key="2">
    <citation type="submission" date="2020-09" db="EMBL/GenBank/DDBJ databases">
        <authorList>
            <person name="Yu Y."/>
        </authorList>
    </citation>
    <scope>NUCLEOTIDE SEQUENCE</scope>
    <source>
        <strain evidence="2">KCTC 49039</strain>
    </source>
</reference>
<organism evidence="2 3">
    <name type="scientific">Cellulosimicrobium arenosum</name>
    <dbReference type="NCBI Taxonomy" id="2708133"/>
    <lineage>
        <taxon>Bacteria</taxon>
        <taxon>Bacillati</taxon>
        <taxon>Actinomycetota</taxon>
        <taxon>Actinomycetes</taxon>
        <taxon>Micrococcales</taxon>
        <taxon>Promicromonosporaceae</taxon>
        <taxon>Cellulosimicrobium</taxon>
    </lineage>
</organism>
<dbReference type="AlphaFoldDB" id="A0A927G951"/>
<protein>
    <submittedName>
        <fullName evidence="2">Uncharacterized protein</fullName>
    </submittedName>
</protein>
<accession>A0A927G951</accession>
<evidence type="ECO:0000313" key="3">
    <source>
        <dbReference type="Proteomes" id="UP000610846"/>
    </source>
</evidence>
<feature type="region of interest" description="Disordered" evidence="1">
    <location>
        <begin position="189"/>
        <end position="247"/>
    </location>
</feature>
<comment type="caution">
    <text evidence="2">The sequence shown here is derived from an EMBL/GenBank/DDBJ whole genome shotgun (WGS) entry which is preliminary data.</text>
</comment>
<feature type="region of interest" description="Disordered" evidence="1">
    <location>
        <begin position="121"/>
        <end position="147"/>
    </location>
</feature>
<dbReference type="Proteomes" id="UP000610846">
    <property type="component" value="Unassembled WGS sequence"/>
</dbReference>
<dbReference type="EMBL" id="JACYHB010000006">
    <property type="protein sequence ID" value="MBD8079228.1"/>
    <property type="molecule type" value="Genomic_DNA"/>
</dbReference>
<reference evidence="2" key="1">
    <citation type="journal article" date="2018" name="Curr. Microbiol.">
        <title>Cellulosimicrobium arenosum sp. nov., Isolated from Marine Sediment Sand.</title>
        <authorList>
            <person name="Oh M."/>
            <person name="Kim J.H."/>
            <person name="Yoon J.H."/>
            <person name="Schumann P."/>
            <person name="Kim W."/>
        </authorList>
    </citation>
    <scope>NUCLEOTIDE SEQUENCE</scope>
    <source>
        <strain evidence="2">KCTC 49039</strain>
    </source>
</reference>
<feature type="compositionally biased region" description="Gly residues" evidence="1">
    <location>
        <begin position="195"/>
        <end position="205"/>
    </location>
</feature>
<sequence>MTLRAVVLPGTPLLVPGAAGAADVLRGRREAALRAVRDLVADATRVVVLAAGTVGAGGANGGGAAGPARASLADAGIADARLGAGWRPEPVEGHETWRVAGPGASVALLVIAAARRTARAPARSGPTRLDGGVQGEPADVLEVDGASDPDLRALGGRLREEGASLVVADDPRSEAVQAVLDAFLDPAWHLTSTGPGTGTGTGGEPGEVREYRELSHQDHQDHQDHGDRRGEVHRSGEQAAARDAAPR</sequence>
<keyword evidence="3" id="KW-1185">Reference proteome</keyword>
<evidence type="ECO:0000313" key="2">
    <source>
        <dbReference type="EMBL" id="MBD8079228.1"/>
    </source>
</evidence>
<dbReference type="RefSeq" id="WP_191828812.1">
    <property type="nucleotide sequence ID" value="NZ_JACYHB010000006.1"/>
</dbReference>
<proteinExistence type="predicted"/>
<evidence type="ECO:0000256" key="1">
    <source>
        <dbReference type="SAM" id="MobiDB-lite"/>
    </source>
</evidence>